<feature type="chain" id="PRO_5034679386" evidence="2">
    <location>
        <begin position="22"/>
        <end position="258"/>
    </location>
</feature>
<name>A0A8I1W519_PLESH</name>
<evidence type="ECO:0000256" key="2">
    <source>
        <dbReference type="SAM" id="SignalP"/>
    </source>
</evidence>
<organism evidence="4 5">
    <name type="scientific">Plesiomonas shigelloides</name>
    <name type="common">Aeromonas shigelloides</name>
    <dbReference type="NCBI Taxonomy" id="703"/>
    <lineage>
        <taxon>Bacteria</taxon>
        <taxon>Pseudomonadati</taxon>
        <taxon>Pseudomonadota</taxon>
        <taxon>Gammaproteobacteria</taxon>
        <taxon>Enterobacterales</taxon>
        <taxon>Enterobacteriaceae</taxon>
        <taxon>Plesiomonas</taxon>
    </lineage>
</organism>
<feature type="region of interest" description="Disordered" evidence="1">
    <location>
        <begin position="62"/>
        <end position="113"/>
    </location>
</feature>
<dbReference type="InterPro" id="IPR036680">
    <property type="entry name" value="SPOR-like_sf"/>
</dbReference>
<dbReference type="Pfam" id="PF05036">
    <property type="entry name" value="SPOR"/>
    <property type="match status" value="1"/>
</dbReference>
<gene>
    <name evidence="4" type="ORF">J2R62_02940</name>
</gene>
<dbReference type="Proteomes" id="UP000664658">
    <property type="component" value="Unassembled WGS sequence"/>
</dbReference>
<dbReference type="GO" id="GO:0009279">
    <property type="term" value="C:cell outer membrane"/>
    <property type="evidence" value="ECO:0007669"/>
    <property type="project" value="TreeGrafter"/>
</dbReference>
<comment type="caution">
    <text evidence="4">The sequence shown here is derived from an EMBL/GenBank/DDBJ whole genome shotgun (WGS) entry which is preliminary data.</text>
</comment>
<sequence length="258" mass="27085">MRNLRVSAIVFSLLLAGCAAQQPAPHQDAANQPQDQGEETQSFALDMSPQMETLGSAVPVNHEASEPEYAQPAARSAESGADSTYAASSYSDNSYASGAAQPTLSQPGPIEDAPAKQQALPMYSNTDQNGVTTMVSTEGNNTRIHFAAPAGEPEVIPEPAAAAPVASRTATTHTYTPAASSTDGYMVQVVAISNAERAKQLLTQLKQSHQVSGKIEPAGAFYRVQLGPLSSRAQAEELRDSLKVENYQQAFVLAGAGH</sequence>
<proteinExistence type="predicted"/>
<evidence type="ECO:0000313" key="5">
    <source>
        <dbReference type="Proteomes" id="UP000664658"/>
    </source>
</evidence>
<feature type="compositionally biased region" description="Low complexity" evidence="1">
    <location>
        <begin position="79"/>
        <end position="100"/>
    </location>
</feature>
<feature type="domain" description="SPOR" evidence="3">
    <location>
        <begin position="179"/>
        <end position="255"/>
    </location>
</feature>
<dbReference type="InterPro" id="IPR007730">
    <property type="entry name" value="SPOR-like_dom"/>
</dbReference>
<dbReference type="PROSITE" id="PS51724">
    <property type="entry name" value="SPOR"/>
    <property type="match status" value="1"/>
</dbReference>
<dbReference type="PANTHER" id="PTHR34183:SF1">
    <property type="entry name" value="ENDOLYTIC PEPTIDOGLYCAN TRANSGLYCOSYLASE RLPA"/>
    <property type="match status" value="1"/>
</dbReference>
<protein>
    <submittedName>
        <fullName evidence="4">SPOR domain-containing protein</fullName>
    </submittedName>
</protein>
<dbReference type="GO" id="GO:0042834">
    <property type="term" value="F:peptidoglycan binding"/>
    <property type="evidence" value="ECO:0007669"/>
    <property type="project" value="InterPro"/>
</dbReference>
<dbReference type="RefSeq" id="WP_207541590.1">
    <property type="nucleotide sequence ID" value="NZ_JAFNAA010000002.1"/>
</dbReference>
<evidence type="ECO:0000259" key="3">
    <source>
        <dbReference type="PROSITE" id="PS51724"/>
    </source>
</evidence>
<dbReference type="AlphaFoldDB" id="A0A8I1W519"/>
<dbReference type="Gene3D" id="3.30.70.1070">
    <property type="entry name" value="Sporulation related repeat"/>
    <property type="match status" value="1"/>
</dbReference>
<dbReference type="PROSITE" id="PS51257">
    <property type="entry name" value="PROKAR_LIPOPROTEIN"/>
    <property type="match status" value="1"/>
</dbReference>
<dbReference type="EMBL" id="JAFNAA010000002">
    <property type="protein sequence ID" value="MBO1107181.1"/>
    <property type="molecule type" value="Genomic_DNA"/>
</dbReference>
<dbReference type="SUPFAM" id="SSF110997">
    <property type="entry name" value="Sporulation related repeat"/>
    <property type="match status" value="1"/>
</dbReference>
<dbReference type="PANTHER" id="PTHR34183">
    <property type="entry name" value="ENDOLYTIC PEPTIDOGLYCAN TRANSGLYCOSYLASE RLPA"/>
    <property type="match status" value="1"/>
</dbReference>
<accession>A0A8I1W519</accession>
<keyword evidence="2" id="KW-0732">Signal</keyword>
<evidence type="ECO:0000256" key="1">
    <source>
        <dbReference type="SAM" id="MobiDB-lite"/>
    </source>
</evidence>
<feature type="signal peptide" evidence="2">
    <location>
        <begin position="1"/>
        <end position="21"/>
    </location>
</feature>
<evidence type="ECO:0000313" key="4">
    <source>
        <dbReference type="EMBL" id="MBO1107181.1"/>
    </source>
</evidence>
<reference evidence="4" key="1">
    <citation type="submission" date="2021-03" db="EMBL/GenBank/DDBJ databases">
        <title>Plesiomonas shigelloides zfcc0051, isolated from zebrafish feces.</title>
        <authorList>
            <person name="Vanderhoek Z."/>
            <person name="Gaulke C."/>
        </authorList>
    </citation>
    <scope>NUCLEOTIDE SEQUENCE</scope>
    <source>
        <strain evidence="4">Zfcc0051</strain>
    </source>
</reference>